<dbReference type="AlphaFoldDB" id="M3YMF5"/>
<name>M3YMF5_MUSPF</name>
<dbReference type="EMBL" id="AEYP01038133">
    <property type="status" value="NOT_ANNOTATED_CDS"/>
    <property type="molecule type" value="Genomic_DNA"/>
</dbReference>
<evidence type="ECO:0000313" key="1">
    <source>
        <dbReference type="Ensembl" id="ENSMPUP00000012512.1"/>
    </source>
</evidence>
<dbReference type="Ensembl" id="ENSMPUT00000012714.1">
    <property type="protein sequence ID" value="ENSMPUP00000012512.1"/>
    <property type="gene ID" value="ENSMPUG00000012606.1"/>
</dbReference>
<dbReference type="InParanoid" id="M3YMF5"/>
<protein>
    <submittedName>
        <fullName evidence="1">Uncharacterized protein</fullName>
    </submittedName>
</protein>
<reference evidence="1" key="1">
    <citation type="submission" date="2024-06" db="UniProtKB">
        <authorList>
            <consortium name="Ensembl"/>
        </authorList>
    </citation>
    <scope>IDENTIFICATION</scope>
</reference>
<accession>M3YMF5</accession>
<organism evidence="1">
    <name type="scientific">Mustela putorius furo</name>
    <name type="common">European domestic ferret</name>
    <name type="synonym">Mustela furo</name>
    <dbReference type="NCBI Taxonomy" id="9669"/>
    <lineage>
        <taxon>Eukaryota</taxon>
        <taxon>Metazoa</taxon>
        <taxon>Chordata</taxon>
        <taxon>Craniata</taxon>
        <taxon>Vertebrata</taxon>
        <taxon>Euteleostomi</taxon>
        <taxon>Mammalia</taxon>
        <taxon>Eutheria</taxon>
        <taxon>Laurasiatheria</taxon>
        <taxon>Carnivora</taxon>
        <taxon>Caniformia</taxon>
        <taxon>Musteloidea</taxon>
        <taxon>Mustelidae</taxon>
        <taxon>Mustelinae</taxon>
        <taxon>Mustela</taxon>
    </lineage>
</organism>
<dbReference type="HOGENOM" id="CLU_2995982_0_0_1"/>
<proteinExistence type="predicted"/>
<sequence length="57" mass="6805">MLQMPPRRPCISSCRLPRWRPRNWYHLNHFVPGKTETPTCSCLHGWTGAMWNSCLHR</sequence>
<dbReference type="EMBL" id="AEYP01038132">
    <property type="status" value="NOT_ANNOTATED_CDS"/>
    <property type="molecule type" value="Genomic_DNA"/>
</dbReference>